<dbReference type="Proteomes" id="UP000756387">
    <property type="component" value="Unassembled WGS sequence"/>
</dbReference>
<name>A0ABR9RW83_9ACTN</name>
<comment type="caution">
    <text evidence="2">The sequence shown here is derived from an EMBL/GenBank/DDBJ whole genome shotgun (WGS) entry which is preliminary data.</text>
</comment>
<dbReference type="EMBL" id="JADCSA010000017">
    <property type="protein sequence ID" value="MBE7325843.1"/>
    <property type="molecule type" value="Genomic_DNA"/>
</dbReference>
<organism evidence="2 3">
    <name type="scientific">Nocardioides malaquae</name>
    <dbReference type="NCBI Taxonomy" id="2773426"/>
    <lineage>
        <taxon>Bacteria</taxon>
        <taxon>Bacillati</taxon>
        <taxon>Actinomycetota</taxon>
        <taxon>Actinomycetes</taxon>
        <taxon>Propionibacteriales</taxon>
        <taxon>Nocardioidaceae</taxon>
        <taxon>Nocardioides</taxon>
    </lineage>
</organism>
<proteinExistence type="predicted"/>
<dbReference type="RefSeq" id="WP_193639171.1">
    <property type="nucleotide sequence ID" value="NZ_JADCSA010000017.1"/>
</dbReference>
<dbReference type="InterPro" id="IPR007484">
    <property type="entry name" value="Peptidase_M28"/>
</dbReference>
<dbReference type="Gene3D" id="3.40.630.10">
    <property type="entry name" value="Zn peptidases"/>
    <property type="match status" value="1"/>
</dbReference>
<feature type="domain" description="Peptidase M28" evidence="1">
    <location>
        <begin position="242"/>
        <end position="339"/>
    </location>
</feature>
<dbReference type="Pfam" id="PF04389">
    <property type="entry name" value="Peptidase_M28"/>
    <property type="match status" value="1"/>
</dbReference>
<keyword evidence="3" id="KW-1185">Reference proteome</keyword>
<accession>A0ABR9RW83</accession>
<gene>
    <name evidence="2" type="ORF">IEQ44_14415</name>
</gene>
<dbReference type="Gene3D" id="3.50.30.30">
    <property type="match status" value="1"/>
</dbReference>
<evidence type="ECO:0000313" key="3">
    <source>
        <dbReference type="Proteomes" id="UP000756387"/>
    </source>
</evidence>
<protein>
    <submittedName>
        <fullName evidence="2">M28 family peptidase</fullName>
    </submittedName>
</protein>
<sequence length="479" mass="52022">MDTHSILATVQDLVDLAPRATGTPGGERAAAYVADRFTRAGLSDVHEMHVPSYAWRATRCHLTVADEDVACAPVLHSALRATDAVGTLLDTPVTAPLIDVGTAVGEHDVTGRIVLFDLTFDMTTAHLLPLAEWLHDPGRRMLRREVLSSRNPYVTNLSRVARDAARGGAVGIVGVLKDYPESLSYHNEYYRRTLLELPGAWVTRLGGATVRAAMRKADRAGQPATATLDLAAEREAVTSRTVIGVLPGRSTETVMVQSHHDSIGPGAVEDGTGTAEVIALAEHFGARAATGEVREKTLLFVTFDTHFTGYQAHQEFARRYALDPDSPYDLVLNLTVEHVGLRAVASEKGDGFATTGQTEPRGIFENLSPRLAWHLARGLRRHGLAGTTLLNARPLEWGRLGIPTDASFSLVSGVPVVSLISGPLYLYADADDMSKVDVDQLLPVARYFADVVDRVDSVRGSRIGWLPRGVRRRLPRGRW</sequence>
<evidence type="ECO:0000259" key="1">
    <source>
        <dbReference type="Pfam" id="PF04389"/>
    </source>
</evidence>
<evidence type="ECO:0000313" key="2">
    <source>
        <dbReference type="EMBL" id="MBE7325843.1"/>
    </source>
</evidence>
<reference evidence="2 3" key="1">
    <citation type="submission" date="2020-10" db="EMBL/GenBank/DDBJ databases">
        <title>Nocardioides sp. isolated from sludge.</title>
        <authorList>
            <person name="Zhang X."/>
        </authorList>
    </citation>
    <scope>NUCLEOTIDE SEQUENCE [LARGE SCALE GENOMIC DNA]</scope>
    <source>
        <strain evidence="2 3">Y6</strain>
    </source>
</reference>
<dbReference type="SUPFAM" id="SSF53187">
    <property type="entry name" value="Zn-dependent exopeptidases"/>
    <property type="match status" value="1"/>
</dbReference>